<dbReference type="EMBL" id="JBHUMB010000006">
    <property type="protein sequence ID" value="MFD2743142.1"/>
    <property type="molecule type" value="Genomic_DNA"/>
</dbReference>
<feature type="chain" id="PRO_5046047978" evidence="1">
    <location>
        <begin position="33"/>
        <end position="836"/>
    </location>
</feature>
<feature type="domain" description="Glycosyl hydrolase family 95 catalytic" evidence="4">
    <location>
        <begin position="318"/>
        <end position="733"/>
    </location>
</feature>
<gene>
    <name evidence="5" type="ORF">ACFSQ6_07005</name>
</gene>
<dbReference type="PANTHER" id="PTHR31084">
    <property type="entry name" value="ALPHA-L-FUCOSIDASE 2"/>
    <property type="match status" value="1"/>
</dbReference>
<dbReference type="InterPro" id="IPR049053">
    <property type="entry name" value="AFCA-like_C"/>
</dbReference>
<evidence type="ECO:0000259" key="3">
    <source>
        <dbReference type="Pfam" id="PF21307"/>
    </source>
</evidence>
<dbReference type="Pfam" id="PF22124">
    <property type="entry name" value="Glyco_hydro_95_cat"/>
    <property type="match status" value="1"/>
</dbReference>
<proteinExistence type="predicted"/>
<dbReference type="SUPFAM" id="SSF48208">
    <property type="entry name" value="Six-hairpin glycosidases"/>
    <property type="match status" value="1"/>
</dbReference>
<dbReference type="Pfam" id="PF14498">
    <property type="entry name" value="Glyco_hyd_65N_2"/>
    <property type="match status" value="1"/>
</dbReference>
<comment type="caution">
    <text evidence="5">The sequence shown here is derived from an EMBL/GenBank/DDBJ whole genome shotgun (WGS) entry which is preliminary data.</text>
</comment>
<dbReference type="InterPro" id="IPR008928">
    <property type="entry name" value="6-hairpin_glycosidase_sf"/>
</dbReference>
<name>A0ABW5UEM8_9SPHI</name>
<dbReference type="PIRSF" id="PIRSF007663">
    <property type="entry name" value="UCP007663"/>
    <property type="match status" value="1"/>
</dbReference>
<keyword evidence="5" id="KW-0378">Hydrolase</keyword>
<evidence type="ECO:0000313" key="6">
    <source>
        <dbReference type="Proteomes" id="UP001597418"/>
    </source>
</evidence>
<dbReference type="Proteomes" id="UP001597418">
    <property type="component" value="Unassembled WGS sequence"/>
</dbReference>
<dbReference type="InterPro" id="IPR027414">
    <property type="entry name" value="GH95_N_dom"/>
</dbReference>
<dbReference type="InterPro" id="IPR054363">
    <property type="entry name" value="GH95_cat"/>
</dbReference>
<feature type="domain" description="Alpha fucosidase A-like C-terminal" evidence="3">
    <location>
        <begin position="735"/>
        <end position="827"/>
    </location>
</feature>
<organism evidence="5 6">
    <name type="scientific">Sphingobacterium populi</name>
    <dbReference type="NCBI Taxonomy" id="1812824"/>
    <lineage>
        <taxon>Bacteria</taxon>
        <taxon>Pseudomonadati</taxon>
        <taxon>Bacteroidota</taxon>
        <taxon>Sphingobacteriia</taxon>
        <taxon>Sphingobacteriales</taxon>
        <taxon>Sphingobacteriaceae</taxon>
        <taxon>Sphingobacterium</taxon>
    </lineage>
</organism>
<evidence type="ECO:0000313" key="5">
    <source>
        <dbReference type="EMBL" id="MFD2743142.1"/>
    </source>
</evidence>
<keyword evidence="6" id="KW-1185">Reference proteome</keyword>
<feature type="signal peptide" evidence="1">
    <location>
        <begin position="1"/>
        <end position="32"/>
    </location>
</feature>
<sequence length="836" mass="94029">MRYTYHSTANMIKCIVCTIAFMMNSLSGISQTSNTLWYDAPAEHWVEALPVGNGKIGAMVFGKVQDELIQLNESTLWSGGPRKSGVNPGAYQYLHPIREALAAKNYSLANDLTRKMQGHYSESFLPLGDLHIKQHFVGDGEVEDYSRKLDIGSALSTVKYRKDGVQYEREIFVSNPANVMAVRIKSDKARMLNLHFALSSQLRGQTAADDSHNLSFSGKAPARVDPSYYNQEGRNPILWDDTTGCNGMRFNSRLSIASTDGKVTATSEGIEVKEASEVVLYFTAATSFNGFDKCPDRDGKNEKELTSKYLSSAQKLRYKKLKEAHVKDYRSLFDRLTFDLVSDKSEKDLSLIASNDRLKRYSQGNKDLELERFFLQYGRYLLISSSRAGGAPANLQGIWNKELRAPWSSNYTININTQMNYWPAEMGNLSELHTPLLQFIENLSVTGKSTAEEYYRTRGWVAHHNSDIWALSNAVGDIGGGDPLWANWYMGGAWLSRHLWERYAFSMDKSYLKDRAYPVMKEAALFCVDWLIERDGLLVTSPSTTPENLFIYEGKRVAVSEGTTMDMAIIRDLFHHVITAAEILDVDEQFRDTLSKKMSLLSPYKIGSQGQLLEWSEEYVEEDPHHRHLSHLYGVHPGIDISPLKTPALAAAASKSFAIRGDEGTGWSKAWKINFAARLHEGDHAYKMVREILRYCDPNDRGTGGTYPNFFDAHPPFQIDGNFGASAGMMEMLVQSHLGEIHLLPALPTAWNAGQISGIKARGNFELDIIWADAQLVSGKVKSLAGETCILRTKTPIRIKGARPVMRQEDEYFVYEFPTKTNKVYHISKTKLKSTN</sequence>
<keyword evidence="1" id="KW-0732">Signal</keyword>
<dbReference type="InterPro" id="IPR016518">
    <property type="entry name" value="Alpha-L-fucosidase"/>
</dbReference>
<dbReference type="PANTHER" id="PTHR31084:SF0">
    <property type="entry name" value="ALPHA-L-FUCOSIDASE 2"/>
    <property type="match status" value="1"/>
</dbReference>
<accession>A0ABW5UEM8</accession>
<dbReference type="Gene3D" id="1.50.10.10">
    <property type="match status" value="1"/>
</dbReference>
<dbReference type="Pfam" id="PF21307">
    <property type="entry name" value="Glyco_hydro_95_C"/>
    <property type="match status" value="1"/>
</dbReference>
<evidence type="ECO:0000259" key="4">
    <source>
        <dbReference type="Pfam" id="PF22124"/>
    </source>
</evidence>
<reference evidence="6" key="1">
    <citation type="journal article" date="2019" name="Int. J. Syst. Evol. Microbiol.">
        <title>The Global Catalogue of Microorganisms (GCM) 10K type strain sequencing project: providing services to taxonomists for standard genome sequencing and annotation.</title>
        <authorList>
            <consortium name="The Broad Institute Genomics Platform"/>
            <consortium name="The Broad Institute Genome Sequencing Center for Infectious Disease"/>
            <person name="Wu L."/>
            <person name="Ma J."/>
        </authorList>
    </citation>
    <scope>NUCLEOTIDE SEQUENCE [LARGE SCALE GENOMIC DNA]</scope>
    <source>
        <strain evidence="6">KCTC 42247</strain>
    </source>
</reference>
<feature type="domain" description="Glycosyl hydrolase family 95 N-terminal" evidence="2">
    <location>
        <begin position="36"/>
        <end position="289"/>
    </location>
</feature>
<dbReference type="InterPro" id="IPR012341">
    <property type="entry name" value="6hp_glycosidase-like_sf"/>
</dbReference>
<protein>
    <submittedName>
        <fullName evidence="5">Glycoside hydrolase N-terminal domain-containing protein</fullName>
    </submittedName>
</protein>
<evidence type="ECO:0000256" key="1">
    <source>
        <dbReference type="SAM" id="SignalP"/>
    </source>
</evidence>
<dbReference type="RefSeq" id="WP_197464867.1">
    <property type="nucleotide sequence ID" value="NZ_JBHUMB010000006.1"/>
</dbReference>
<evidence type="ECO:0000259" key="2">
    <source>
        <dbReference type="Pfam" id="PF14498"/>
    </source>
</evidence>
<dbReference type="GO" id="GO:0016787">
    <property type="term" value="F:hydrolase activity"/>
    <property type="evidence" value="ECO:0007669"/>
    <property type="project" value="UniProtKB-KW"/>
</dbReference>